<reference evidence="2 3" key="1">
    <citation type="submission" date="2019-07" db="EMBL/GenBank/DDBJ databases">
        <title>Whole genome shotgun sequence of Knoellia locipacati NBRC 109775.</title>
        <authorList>
            <person name="Hosoyama A."/>
            <person name="Uohara A."/>
            <person name="Ohji S."/>
            <person name="Ichikawa N."/>
        </authorList>
    </citation>
    <scope>NUCLEOTIDE SEQUENCE [LARGE SCALE GENOMIC DNA]</scope>
    <source>
        <strain evidence="2 3">NBRC 109775</strain>
    </source>
</reference>
<keyword evidence="1" id="KW-0472">Membrane</keyword>
<proteinExistence type="predicted"/>
<name>A0A512T3T8_9MICO</name>
<feature type="transmembrane region" description="Helical" evidence="1">
    <location>
        <begin position="12"/>
        <end position="39"/>
    </location>
</feature>
<dbReference type="Proteomes" id="UP000321793">
    <property type="component" value="Unassembled WGS sequence"/>
</dbReference>
<comment type="caution">
    <text evidence="2">The sequence shown here is derived from an EMBL/GenBank/DDBJ whole genome shotgun (WGS) entry which is preliminary data.</text>
</comment>
<feature type="transmembrane region" description="Helical" evidence="1">
    <location>
        <begin position="147"/>
        <end position="167"/>
    </location>
</feature>
<dbReference type="OrthoDB" id="4843752at2"/>
<dbReference type="AlphaFoldDB" id="A0A512T3T8"/>
<gene>
    <name evidence="2" type="ORF">KLO01_27980</name>
</gene>
<keyword evidence="1" id="KW-1133">Transmembrane helix</keyword>
<feature type="transmembrane region" description="Helical" evidence="1">
    <location>
        <begin position="79"/>
        <end position="100"/>
    </location>
</feature>
<organism evidence="2 3">
    <name type="scientific">Knoellia locipacati</name>
    <dbReference type="NCBI Taxonomy" id="882824"/>
    <lineage>
        <taxon>Bacteria</taxon>
        <taxon>Bacillati</taxon>
        <taxon>Actinomycetota</taxon>
        <taxon>Actinomycetes</taxon>
        <taxon>Micrococcales</taxon>
        <taxon>Intrasporangiaceae</taxon>
        <taxon>Knoellia</taxon>
    </lineage>
</organism>
<protein>
    <submittedName>
        <fullName evidence="2">Uncharacterized protein</fullName>
    </submittedName>
</protein>
<dbReference type="EMBL" id="BKBA01000010">
    <property type="protein sequence ID" value="GEQ14751.1"/>
    <property type="molecule type" value="Genomic_DNA"/>
</dbReference>
<sequence>MRSRSQNVLRAVIAVVSVGLAILTVTVGPLGSVVAALLLTALTPFVVLDPGSRITALLITLHGLHWLMSNTVPDGMRDWVLTLVMACGLLTIHLAAALAATLPQSAPVPRASVERWGRRGLAVLGLSVPVWALLVSQTASRPGGDPVATYAALAALALLGLALWLSLAKAPVQRRER</sequence>
<evidence type="ECO:0000256" key="1">
    <source>
        <dbReference type="SAM" id="Phobius"/>
    </source>
</evidence>
<keyword evidence="3" id="KW-1185">Reference proteome</keyword>
<evidence type="ECO:0000313" key="3">
    <source>
        <dbReference type="Proteomes" id="UP000321793"/>
    </source>
</evidence>
<accession>A0A512T3T8</accession>
<evidence type="ECO:0000313" key="2">
    <source>
        <dbReference type="EMBL" id="GEQ14751.1"/>
    </source>
</evidence>
<keyword evidence="1" id="KW-0812">Transmembrane</keyword>
<dbReference type="RefSeq" id="WP_147066186.1">
    <property type="nucleotide sequence ID" value="NZ_BAABDN010000003.1"/>
</dbReference>